<protein>
    <submittedName>
        <fullName evidence="3">Putative nucleic acid-binding Zn-ribbon protein</fullName>
    </submittedName>
</protein>
<accession>A0A841MHH9</accession>
<reference evidence="3 4" key="1">
    <citation type="submission" date="2020-08" db="EMBL/GenBank/DDBJ databases">
        <title>Genomic Encyclopedia of Type Strains, Phase IV (KMG-IV): sequencing the most valuable type-strain genomes for metagenomic binning, comparative biology and taxonomic classification.</title>
        <authorList>
            <person name="Goeker M."/>
        </authorList>
    </citation>
    <scope>NUCLEOTIDE SEQUENCE [LARGE SCALE GENOMIC DNA]</scope>
    <source>
        <strain evidence="3 4">DSM 102044</strain>
    </source>
</reference>
<evidence type="ECO:0000256" key="2">
    <source>
        <dbReference type="SAM" id="SignalP"/>
    </source>
</evidence>
<keyword evidence="1" id="KW-0472">Membrane</keyword>
<name>A0A841MHH9_9BACT</name>
<proteinExistence type="predicted"/>
<feature type="transmembrane region" description="Helical" evidence="1">
    <location>
        <begin position="134"/>
        <end position="154"/>
    </location>
</feature>
<keyword evidence="2" id="KW-0732">Signal</keyword>
<gene>
    <name evidence="3" type="ORF">FHS59_001931</name>
</gene>
<dbReference type="EMBL" id="JACIJO010000002">
    <property type="protein sequence ID" value="MBB6326303.1"/>
    <property type="molecule type" value="Genomic_DNA"/>
</dbReference>
<feature type="signal peptide" evidence="2">
    <location>
        <begin position="1"/>
        <end position="23"/>
    </location>
</feature>
<dbReference type="Proteomes" id="UP000588604">
    <property type="component" value="Unassembled WGS sequence"/>
</dbReference>
<evidence type="ECO:0000256" key="1">
    <source>
        <dbReference type="SAM" id="Phobius"/>
    </source>
</evidence>
<feature type="chain" id="PRO_5032295548" evidence="2">
    <location>
        <begin position="24"/>
        <end position="200"/>
    </location>
</feature>
<evidence type="ECO:0000313" key="4">
    <source>
        <dbReference type="Proteomes" id="UP000588604"/>
    </source>
</evidence>
<dbReference type="RefSeq" id="WP_184494919.1">
    <property type="nucleotide sequence ID" value="NZ_JACIJO010000002.1"/>
</dbReference>
<sequence length="200" mass="22994">MLRLFSLSCLLYVLIGFGNLSFAQGDDTDKGSLNSGTIDSQFDYIYNVSNNFQEYKVVKRTNLDKLKSNILDSMRTMRQEVLDLNNQITSQKDSIGSMNSHLEQAEMEKEEAIAAKDNFTFLGMGIHKAVYSSMMWLLVAILAAALGFFSFQYFRSFKKIKKAQNDLVEVQEEFDAHRKNTLERERKLKRELIDAQMGKK</sequence>
<evidence type="ECO:0000313" key="3">
    <source>
        <dbReference type="EMBL" id="MBB6326303.1"/>
    </source>
</evidence>
<dbReference type="AlphaFoldDB" id="A0A841MHH9"/>
<keyword evidence="4" id="KW-1185">Reference proteome</keyword>
<comment type="caution">
    <text evidence="3">The sequence shown here is derived from an EMBL/GenBank/DDBJ whole genome shotgun (WGS) entry which is preliminary data.</text>
</comment>
<keyword evidence="1" id="KW-0812">Transmembrane</keyword>
<keyword evidence="1" id="KW-1133">Transmembrane helix</keyword>
<organism evidence="3 4">
    <name type="scientific">Algoriphagus iocasae</name>
    <dbReference type="NCBI Taxonomy" id="1836499"/>
    <lineage>
        <taxon>Bacteria</taxon>
        <taxon>Pseudomonadati</taxon>
        <taxon>Bacteroidota</taxon>
        <taxon>Cytophagia</taxon>
        <taxon>Cytophagales</taxon>
        <taxon>Cyclobacteriaceae</taxon>
        <taxon>Algoriphagus</taxon>
    </lineage>
</organism>